<name>A0A0B6SEH0_BURPL</name>
<organism evidence="2 3">
    <name type="scientific">Burkholderia plantarii</name>
    <dbReference type="NCBI Taxonomy" id="41899"/>
    <lineage>
        <taxon>Bacteria</taxon>
        <taxon>Pseudomonadati</taxon>
        <taxon>Pseudomonadota</taxon>
        <taxon>Betaproteobacteria</taxon>
        <taxon>Burkholderiales</taxon>
        <taxon>Burkholderiaceae</taxon>
        <taxon>Burkholderia</taxon>
    </lineage>
</organism>
<dbReference type="RefSeq" id="WP_080937579.1">
    <property type="nucleotide sequence ID" value="NZ_CP002581.1"/>
</dbReference>
<evidence type="ECO:0000256" key="1">
    <source>
        <dbReference type="SAM" id="MobiDB-lite"/>
    </source>
</evidence>
<feature type="compositionally biased region" description="Low complexity" evidence="1">
    <location>
        <begin position="273"/>
        <end position="297"/>
    </location>
</feature>
<keyword evidence="3" id="KW-1185">Reference proteome</keyword>
<dbReference type="HOGENOM" id="CLU_065913_1_0_4"/>
<dbReference type="KEGG" id="bgp:BGL_2c25720"/>
<dbReference type="EMBL" id="CP002581">
    <property type="protein sequence ID" value="AJK50626.1"/>
    <property type="molecule type" value="Genomic_DNA"/>
</dbReference>
<evidence type="ECO:0008006" key="4">
    <source>
        <dbReference type="Google" id="ProtNLM"/>
    </source>
</evidence>
<feature type="compositionally biased region" description="Basic and acidic residues" evidence="1">
    <location>
        <begin position="1"/>
        <end position="17"/>
    </location>
</feature>
<dbReference type="InterPro" id="IPR010775">
    <property type="entry name" value="DUF1365"/>
</dbReference>
<gene>
    <name evidence="2" type="ORF">BGL_2c25720</name>
</gene>
<reference evidence="3" key="1">
    <citation type="submission" date="2011-03" db="EMBL/GenBank/DDBJ databases">
        <authorList>
            <person name="Voget S."/>
            <person name="Streit W.R."/>
            <person name="Jaeger K.E."/>
            <person name="Daniel R."/>
        </authorList>
    </citation>
    <scope>NUCLEOTIDE SEQUENCE [LARGE SCALE GENOMIC DNA]</scope>
    <source>
        <strain evidence="3">PG1</strain>
    </source>
</reference>
<proteinExistence type="predicted"/>
<evidence type="ECO:0000313" key="3">
    <source>
        <dbReference type="Proteomes" id="UP000031838"/>
    </source>
</evidence>
<feature type="region of interest" description="Disordered" evidence="1">
    <location>
        <begin position="273"/>
        <end position="315"/>
    </location>
</feature>
<evidence type="ECO:0000313" key="2">
    <source>
        <dbReference type="EMBL" id="AJK50626.1"/>
    </source>
</evidence>
<dbReference type="Pfam" id="PF07103">
    <property type="entry name" value="DUF1365"/>
    <property type="match status" value="1"/>
</dbReference>
<feature type="compositionally biased region" description="Low complexity" evidence="1">
    <location>
        <begin position="20"/>
        <end position="30"/>
    </location>
</feature>
<protein>
    <recommendedName>
        <fullName evidence="4">Cyclopropane fatty acid synthase</fullName>
    </recommendedName>
</protein>
<reference evidence="2 3" key="2">
    <citation type="journal article" date="2016" name="Appl. Microbiol. Biotechnol.">
        <title>Mutations improving production and secretion of extracellular lipase by Burkholderia glumae PG1.</title>
        <authorList>
            <person name="Knapp A."/>
            <person name="Voget S."/>
            <person name="Gao R."/>
            <person name="Zaburannyi N."/>
            <person name="Krysciak D."/>
            <person name="Breuer M."/>
            <person name="Hauer B."/>
            <person name="Streit W.R."/>
            <person name="Muller R."/>
            <person name="Daniel R."/>
            <person name="Jaeger K.E."/>
        </authorList>
    </citation>
    <scope>NUCLEOTIDE SEQUENCE [LARGE SCALE GENOMIC DNA]</scope>
    <source>
        <strain evidence="2 3">PG1</strain>
    </source>
</reference>
<feature type="region of interest" description="Disordered" evidence="1">
    <location>
        <begin position="1"/>
        <end position="30"/>
    </location>
</feature>
<dbReference type="PANTHER" id="PTHR33973:SF4">
    <property type="entry name" value="OS07G0153300 PROTEIN"/>
    <property type="match status" value="1"/>
</dbReference>
<accession>A0A0B6SEH0</accession>
<dbReference type="Proteomes" id="UP000031838">
    <property type="component" value="Chromosome 2"/>
</dbReference>
<dbReference type="AlphaFoldDB" id="A0A0B6SEH0"/>
<sequence>MPDARPRAGRDHARPAPDRGAATDTTSAADTGARLLTGRVVHERLRPARHAFRYPLFQIDCDVARLDALPRRWFGVDRPAPVALWQRDHGPRDGSPLDAWLRGVLADAGIPADGAIRLQAIPRVFGHAFNPVAFWYCHDREGRLRALYAEVRNTFGARHGYLLSAPGHAPIGDGRPLACRKTFHVSPFCRVEGHYVFRVRREAARSVVEIDYHDRHGLLIRTALAMRAEPLTAARVARALLGQPFGMFTVLVRIHWQALRLALKRVPFFGSAPAAEPSPASATPAATSAVTPVATPHRAPPAPRRPSLSDPEARP</sequence>
<dbReference type="PANTHER" id="PTHR33973">
    <property type="entry name" value="OS07G0153300 PROTEIN"/>
    <property type="match status" value="1"/>
</dbReference>